<name>A0A6H5HC29_9HEMI</name>
<dbReference type="Proteomes" id="UP000479000">
    <property type="component" value="Unassembled WGS sequence"/>
</dbReference>
<accession>A0A6H5HC29</accession>
<feature type="non-terminal residue" evidence="2">
    <location>
        <position position="66"/>
    </location>
</feature>
<evidence type="ECO:0000313" key="2">
    <source>
        <dbReference type="EMBL" id="CAB0014388.1"/>
    </source>
</evidence>
<protein>
    <submittedName>
        <fullName evidence="2">Uncharacterized protein</fullName>
    </submittedName>
</protein>
<evidence type="ECO:0000313" key="3">
    <source>
        <dbReference type="Proteomes" id="UP000479000"/>
    </source>
</evidence>
<dbReference type="EMBL" id="CADCXU010027767">
    <property type="protein sequence ID" value="CAB0014388.1"/>
    <property type="molecule type" value="Genomic_DNA"/>
</dbReference>
<keyword evidence="3" id="KW-1185">Reference proteome</keyword>
<dbReference type="AlphaFoldDB" id="A0A6H5HC29"/>
<organism evidence="2 3">
    <name type="scientific">Nesidiocoris tenuis</name>
    <dbReference type="NCBI Taxonomy" id="355587"/>
    <lineage>
        <taxon>Eukaryota</taxon>
        <taxon>Metazoa</taxon>
        <taxon>Ecdysozoa</taxon>
        <taxon>Arthropoda</taxon>
        <taxon>Hexapoda</taxon>
        <taxon>Insecta</taxon>
        <taxon>Pterygota</taxon>
        <taxon>Neoptera</taxon>
        <taxon>Paraneoptera</taxon>
        <taxon>Hemiptera</taxon>
        <taxon>Heteroptera</taxon>
        <taxon>Panheteroptera</taxon>
        <taxon>Cimicomorpha</taxon>
        <taxon>Miridae</taxon>
        <taxon>Dicyphina</taxon>
        <taxon>Nesidiocoris</taxon>
    </lineage>
</organism>
<feature type="compositionally biased region" description="Basic and acidic residues" evidence="1">
    <location>
        <begin position="57"/>
        <end position="66"/>
    </location>
</feature>
<gene>
    <name evidence="2" type="ORF">NTEN_LOCUS18819</name>
</gene>
<proteinExistence type="predicted"/>
<reference evidence="2 3" key="1">
    <citation type="submission" date="2020-02" db="EMBL/GenBank/DDBJ databases">
        <authorList>
            <person name="Ferguson B K."/>
        </authorList>
    </citation>
    <scope>NUCLEOTIDE SEQUENCE [LARGE SCALE GENOMIC DNA]</scope>
</reference>
<feature type="region of interest" description="Disordered" evidence="1">
    <location>
        <begin position="44"/>
        <end position="66"/>
    </location>
</feature>
<sequence length="66" mass="7913">MQNQNCPIQLMMVDTYFVVNIQVSTYARKVRFTIEVQKSMLPRCGREKPLRRQNNPKYEKIPEKPK</sequence>
<evidence type="ECO:0000256" key="1">
    <source>
        <dbReference type="SAM" id="MobiDB-lite"/>
    </source>
</evidence>